<dbReference type="AlphaFoldDB" id="A0A1X7U8P8"/>
<dbReference type="EnsemblMetazoa" id="Aqu2.1.24322_001">
    <property type="protein sequence ID" value="Aqu2.1.24322_001"/>
    <property type="gene ID" value="Aqu2.1.24322"/>
</dbReference>
<proteinExistence type="predicted"/>
<name>A0A1X7U8P8_AMPQE</name>
<protein>
    <submittedName>
        <fullName evidence="1">Uncharacterized protein</fullName>
    </submittedName>
</protein>
<reference evidence="1" key="1">
    <citation type="submission" date="2017-05" db="UniProtKB">
        <authorList>
            <consortium name="EnsemblMetazoa"/>
        </authorList>
    </citation>
    <scope>IDENTIFICATION</scope>
</reference>
<dbReference type="OrthoDB" id="10045355at2759"/>
<sequence length="171" mass="19611">MPPGSIFAIYIWPGATSKALEAFMVLQLKQKYKLSQTALNAVTEEFISLLQYKLSEVEESILKTANVSKTSAVRAAFQSPTLIDPFYSLHGKYQQEVYFSTFFCLQKSMERHLRSLSRDGNLVYDMSLLKSLEFLLSKEVIRDEVLRNHQRSDCLHGNYCESTVNKSHPLF</sequence>
<dbReference type="InParanoid" id="A0A1X7U8P8"/>
<organism evidence="1">
    <name type="scientific">Amphimedon queenslandica</name>
    <name type="common">Sponge</name>
    <dbReference type="NCBI Taxonomy" id="400682"/>
    <lineage>
        <taxon>Eukaryota</taxon>
        <taxon>Metazoa</taxon>
        <taxon>Porifera</taxon>
        <taxon>Demospongiae</taxon>
        <taxon>Heteroscleromorpha</taxon>
        <taxon>Haplosclerida</taxon>
        <taxon>Niphatidae</taxon>
        <taxon>Amphimedon</taxon>
    </lineage>
</organism>
<accession>A0A1X7U8P8</accession>
<evidence type="ECO:0000313" key="1">
    <source>
        <dbReference type="EnsemblMetazoa" id="Aqu2.1.24322_001"/>
    </source>
</evidence>